<evidence type="ECO:0000256" key="11">
    <source>
        <dbReference type="ARBA" id="ARBA00039440"/>
    </source>
</evidence>
<dbReference type="OMA" id="SGXKASP"/>
<keyword evidence="7" id="KW-0472">Membrane</keyword>
<keyword evidence="5" id="KW-0519">Myristate</keyword>
<keyword evidence="4" id="KW-0963">Cytoplasm</keyword>
<protein>
    <recommendedName>
        <fullName evidence="11">Myristoylated alanine-rich C-kinase substrate</fullName>
    </recommendedName>
</protein>
<dbReference type="GO" id="GO:0007417">
    <property type="term" value="P:central nervous system development"/>
    <property type="evidence" value="ECO:0007669"/>
    <property type="project" value="TreeGrafter"/>
</dbReference>
<evidence type="ECO:0000256" key="1">
    <source>
        <dbReference type="ARBA" id="ARBA00004245"/>
    </source>
</evidence>
<dbReference type="PRINTS" id="PR00963">
    <property type="entry name" value="MARCKS"/>
</dbReference>
<dbReference type="GO" id="GO:0051015">
    <property type="term" value="F:actin filament binding"/>
    <property type="evidence" value="ECO:0007669"/>
    <property type="project" value="TreeGrafter"/>
</dbReference>
<feature type="compositionally biased region" description="Basic and acidic residues" evidence="12">
    <location>
        <begin position="63"/>
        <end position="83"/>
    </location>
</feature>
<evidence type="ECO:0000256" key="3">
    <source>
        <dbReference type="ARBA" id="ARBA00006456"/>
    </source>
</evidence>
<organism evidence="13">
    <name type="scientific">Gasterosteus aculeatus</name>
    <name type="common">Three-spined stickleback</name>
    <dbReference type="NCBI Taxonomy" id="69293"/>
    <lineage>
        <taxon>Eukaryota</taxon>
        <taxon>Metazoa</taxon>
        <taxon>Chordata</taxon>
        <taxon>Craniata</taxon>
        <taxon>Vertebrata</taxon>
        <taxon>Euteleostomi</taxon>
        <taxon>Actinopterygii</taxon>
        <taxon>Neopterygii</taxon>
        <taxon>Teleostei</taxon>
        <taxon>Neoteleostei</taxon>
        <taxon>Acanthomorphata</taxon>
        <taxon>Eupercaria</taxon>
        <taxon>Perciformes</taxon>
        <taxon>Cottioidei</taxon>
        <taxon>Gasterosteales</taxon>
        <taxon>Gasterosteidae</taxon>
        <taxon>Gasterosteus</taxon>
    </lineage>
</organism>
<dbReference type="PROSITE" id="PS00826">
    <property type="entry name" value="MARCKS_1"/>
    <property type="match status" value="1"/>
</dbReference>
<dbReference type="GO" id="GO:0032432">
    <property type="term" value="C:actin filament bundle"/>
    <property type="evidence" value="ECO:0007669"/>
    <property type="project" value="TreeGrafter"/>
</dbReference>
<dbReference type="GO" id="GO:0007015">
    <property type="term" value="P:actin filament organization"/>
    <property type="evidence" value="ECO:0007669"/>
    <property type="project" value="TreeGrafter"/>
</dbReference>
<dbReference type="InParanoid" id="G3NSQ5"/>
<dbReference type="GO" id="GO:0005737">
    <property type="term" value="C:cytoplasm"/>
    <property type="evidence" value="ECO:0007669"/>
    <property type="project" value="TreeGrafter"/>
</dbReference>
<sequence>MGAQLSRAAVKAEAVAEKPGEAVASSPNKTNGQENGHVKVNGDTAAENGKEEVQANGSAAAEDSPKEEDAPAEKEATDGEKVEAASPAPAEGEVAKVEEGTAATPSASNETPKKKKKRFSFKKSFKLSGFSFKKTKKETGDGAEGEEVAAADDAVAAASTEEPKAEGTE</sequence>
<keyword evidence="8" id="KW-0009">Actin-binding</keyword>
<evidence type="ECO:0000256" key="9">
    <source>
        <dbReference type="ARBA" id="ARBA00023212"/>
    </source>
</evidence>
<evidence type="ECO:0000256" key="2">
    <source>
        <dbReference type="ARBA" id="ARBA00004635"/>
    </source>
</evidence>
<comment type="subcellular location">
    <subcellularLocation>
        <location evidence="1">Cytoplasm</location>
        <location evidence="1">Cytoskeleton</location>
    </subcellularLocation>
    <subcellularLocation>
        <location evidence="2">Membrane</location>
        <topology evidence="2">Lipid-anchor</topology>
    </subcellularLocation>
</comment>
<dbReference type="GO" id="GO:0005886">
    <property type="term" value="C:plasma membrane"/>
    <property type="evidence" value="ECO:0007669"/>
    <property type="project" value="TreeGrafter"/>
</dbReference>
<feature type="compositionally biased region" description="Polar residues" evidence="12">
    <location>
        <begin position="25"/>
        <end position="34"/>
    </location>
</feature>
<reference evidence="13" key="2">
    <citation type="submission" date="2024-04" db="UniProtKB">
        <authorList>
            <consortium name="Ensembl"/>
        </authorList>
    </citation>
    <scope>IDENTIFICATION</scope>
</reference>
<keyword evidence="9" id="KW-0206">Cytoskeleton</keyword>
<dbReference type="GO" id="GO:0005516">
    <property type="term" value="F:calmodulin binding"/>
    <property type="evidence" value="ECO:0007669"/>
    <property type="project" value="UniProtKB-KW"/>
</dbReference>
<feature type="compositionally biased region" description="Acidic residues" evidence="12">
    <location>
        <begin position="141"/>
        <end position="150"/>
    </location>
</feature>
<reference evidence="13" key="1">
    <citation type="submission" date="2006-01" db="EMBL/GenBank/DDBJ databases">
        <authorList>
            <person name="Lindblad-Toh K."/>
            <person name="Mauceli E."/>
            <person name="Grabherr M."/>
            <person name="Chang J.L."/>
            <person name="Lander E.S."/>
        </authorList>
    </citation>
    <scope>NUCLEOTIDE SEQUENCE [LARGE SCALE GENOMIC DNA]</scope>
</reference>
<evidence type="ECO:0000256" key="5">
    <source>
        <dbReference type="ARBA" id="ARBA00022707"/>
    </source>
</evidence>
<dbReference type="AlphaFoldDB" id="G3NSQ5"/>
<evidence type="ECO:0000256" key="6">
    <source>
        <dbReference type="ARBA" id="ARBA00022860"/>
    </source>
</evidence>
<evidence type="ECO:0000313" key="13">
    <source>
        <dbReference type="Ensembl" id="ENSGACP00000008373.1"/>
    </source>
</evidence>
<feature type="region of interest" description="Disordered" evidence="12">
    <location>
        <begin position="1"/>
        <end position="119"/>
    </location>
</feature>
<dbReference type="PANTHER" id="PTHR14353">
    <property type="entry name" value="MYRISTOYLATED ALANINE-RICH C-KINASE SUBSTRATE MARCKS"/>
    <property type="match status" value="1"/>
</dbReference>
<dbReference type="Bgee" id="ENSGACG00000006334">
    <property type="expression patterns" value="Expressed in telencephalon and 13 other cell types or tissues"/>
</dbReference>
<evidence type="ECO:0000256" key="12">
    <source>
        <dbReference type="SAM" id="MobiDB-lite"/>
    </source>
</evidence>
<comment type="similarity">
    <text evidence="3">Belongs to the MARCKS family.</text>
</comment>
<dbReference type="STRING" id="69293.ENSGACP00000008373"/>
<keyword evidence="6" id="KW-0112">Calmodulin-binding</keyword>
<feature type="region of interest" description="Disordered" evidence="12">
    <location>
        <begin position="132"/>
        <end position="169"/>
    </location>
</feature>
<evidence type="ECO:0000256" key="4">
    <source>
        <dbReference type="ARBA" id="ARBA00022490"/>
    </source>
</evidence>
<evidence type="ECO:0000256" key="7">
    <source>
        <dbReference type="ARBA" id="ARBA00023136"/>
    </source>
</evidence>
<dbReference type="Pfam" id="PF02063">
    <property type="entry name" value="MARCKS"/>
    <property type="match status" value="1"/>
</dbReference>
<dbReference type="Ensembl" id="ENSGACT00000008392.1">
    <property type="protein sequence ID" value="ENSGACP00000008373.1"/>
    <property type="gene ID" value="ENSGACG00000006334.1"/>
</dbReference>
<evidence type="ECO:0000256" key="10">
    <source>
        <dbReference type="ARBA" id="ARBA00023288"/>
    </source>
</evidence>
<dbReference type="PANTHER" id="PTHR14353:SF9">
    <property type="entry name" value="MYRISTOYLATED ALANINE-RICH C-KINASE SUBSTRATE"/>
    <property type="match status" value="1"/>
</dbReference>
<dbReference type="InterPro" id="IPR002101">
    <property type="entry name" value="MARCKS"/>
</dbReference>
<accession>G3NSQ5</accession>
<name>G3NSQ5_GASAC</name>
<evidence type="ECO:0000256" key="8">
    <source>
        <dbReference type="ARBA" id="ARBA00023203"/>
    </source>
</evidence>
<proteinExistence type="inferred from homology"/>
<dbReference type="eggNOG" id="ENOG502RB4V">
    <property type="taxonomic scope" value="Eukaryota"/>
</dbReference>
<gene>
    <name evidence="13" type="primary">MARCKS</name>
</gene>
<keyword evidence="10" id="KW-0449">Lipoprotein</keyword>